<accession>A0A315ZTN0</accession>
<name>A0A315ZTN0_9ACTN</name>
<proteinExistence type="predicted"/>
<organism evidence="1 2">
    <name type="scientific">Quadrisphaera granulorum</name>
    <dbReference type="NCBI Taxonomy" id="317664"/>
    <lineage>
        <taxon>Bacteria</taxon>
        <taxon>Bacillati</taxon>
        <taxon>Actinomycetota</taxon>
        <taxon>Actinomycetes</taxon>
        <taxon>Kineosporiales</taxon>
        <taxon>Kineosporiaceae</taxon>
        <taxon>Quadrisphaera</taxon>
    </lineage>
</organism>
<reference evidence="1 2" key="1">
    <citation type="submission" date="2018-03" db="EMBL/GenBank/DDBJ databases">
        <title>Genomic Encyclopedia of Archaeal and Bacterial Type Strains, Phase II (KMG-II): from individual species to whole genera.</title>
        <authorList>
            <person name="Goeker M."/>
        </authorList>
    </citation>
    <scope>NUCLEOTIDE SEQUENCE [LARGE SCALE GENOMIC DNA]</scope>
    <source>
        <strain evidence="1 2">DSM 44889</strain>
    </source>
</reference>
<gene>
    <name evidence="1" type="ORF">BXY45_12953</name>
</gene>
<dbReference type="Proteomes" id="UP000245469">
    <property type="component" value="Unassembled WGS sequence"/>
</dbReference>
<evidence type="ECO:0000313" key="2">
    <source>
        <dbReference type="Proteomes" id="UP000245469"/>
    </source>
</evidence>
<sequence>MRPVAHPSVSVDGAGNETPLFRGRELLRLRYAPAVRRVTSTWFGR</sequence>
<keyword evidence="2" id="KW-1185">Reference proteome</keyword>
<comment type="caution">
    <text evidence="1">The sequence shown here is derived from an EMBL/GenBank/DDBJ whole genome shotgun (WGS) entry which is preliminary data.</text>
</comment>
<dbReference type="AlphaFoldDB" id="A0A315ZTN0"/>
<dbReference type="EMBL" id="QGDQ01000029">
    <property type="protein sequence ID" value="PWJ48672.1"/>
    <property type="molecule type" value="Genomic_DNA"/>
</dbReference>
<protein>
    <submittedName>
        <fullName evidence="1">Uncharacterized protein</fullName>
    </submittedName>
</protein>
<evidence type="ECO:0000313" key="1">
    <source>
        <dbReference type="EMBL" id="PWJ48672.1"/>
    </source>
</evidence>